<dbReference type="RefSeq" id="WP_111276045.1">
    <property type="nucleotide sequence ID" value="NZ_QFYS01000004.1"/>
</dbReference>
<dbReference type="EMBL" id="QFYS01000004">
    <property type="protein sequence ID" value="RAK65449.1"/>
    <property type="molecule type" value="Genomic_DNA"/>
</dbReference>
<dbReference type="Proteomes" id="UP000249524">
    <property type="component" value="Unassembled WGS sequence"/>
</dbReference>
<comment type="similarity">
    <text evidence="1">Belongs to the UPF0260 family.</text>
</comment>
<gene>
    <name evidence="2" type="ORF">DJ019_10815</name>
</gene>
<dbReference type="NCBIfam" id="NF003501">
    <property type="entry name" value="PRK05170.1-5"/>
    <property type="match status" value="1"/>
</dbReference>
<name>A0A328BFJ7_9CAUL</name>
<protein>
    <recommendedName>
        <fullName evidence="1">UPF0260 protein DJ019_10815</fullName>
    </recommendedName>
</protein>
<dbReference type="PANTHER" id="PTHR37421:SF1">
    <property type="entry name" value="UPF0260 PROTEIN YCGN"/>
    <property type="match status" value="1"/>
</dbReference>
<dbReference type="PIRSF" id="PIRSF006173">
    <property type="entry name" value="UCP006173"/>
    <property type="match status" value="1"/>
</dbReference>
<proteinExistence type="inferred from homology"/>
<sequence>MAGEPFWRRKTLEQMTVAEWESLCDGCGLCCLVRFEDEDTGEVIPTRVHCKLFDPAACRCSNYPERHRYVPDCIKLTPHNIEALEWMPKSCAYRRLHEGRDLADWHPLLTGDPESVHRAGVSVRGQTVSEAALADPEDALDFAAWDLVIERGDE</sequence>
<comment type="caution">
    <text evidence="2">The sequence shown here is derived from an EMBL/GenBank/DDBJ whole genome shotgun (WGS) entry which is preliminary data.</text>
</comment>
<evidence type="ECO:0000256" key="1">
    <source>
        <dbReference type="HAMAP-Rule" id="MF_00676"/>
    </source>
</evidence>
<reference evidence="2 3" key="1">
    <citation type="submission" date="2018-05" db="EMBL/GenBank/DDBJ databases">
        <authorList>
            <person name="Lanie J.A."/>
            <person name="Ng W.-L."/>
            <person name="Kazmierczak K.M."/>
            <person name="Andrzejewski T.M."/>
            <person name="Davidsen T.M."/>
            <person name="Wayne K.J."/>
            <person name="Tettelin H."/>
            <person name="Glass J.I."/>
            <person name="Rusch D."/>
            <person name="Podicherti R."/>
            <person name="Tsui H.-C.T."/>
            <person name="Winkler M.E."/>
        </authorList>
    </citation>
    <scope>NUCLEOTIDE SEQUENCE [LARGE SCALE GENOMIC DNA]</scope>
    <source>
        <strain evidence="2 3">BUT-10</strain>
    </source>
</reference>
<dbReference type="PANTHER" id="PTHR37421">
    <property type="entry name" value="UPF0260 PROTEIN YCGN"/>
    <property type="match status" value="1"/>
</dbReference>
<dbReference type="InterPro" id="IPR008228">
    <property type="entry name" value="UCP006173"/>
</dbReference>
<dbReference type="InterPro" id="IPR005358">
    <property type="entry name" value="Puta_zinc/iron-chelating_dom"/>
</dbReference>
<dbReference type="AlphaFoldDB" id="A0A328BFJ7"/>
<evidence type="ECO:0000313" key="3">
    <source>
        <dbReference type="Proteomes" id="UP000249524"/>
    </source>
</evidence>
<organism evidence="2 3">
    <name type="scientific">Phenylobacterium kunshanense</name>
    <dbReference type="NCBI Taxonomy" id="1445034"/>
    <lineage>
        <taxon>Bacteria</taxon>
        <taxon>Pseudomonadati</taxon>
        <taxon>Pseudomonadota</taxon>
        <taxon>Alphaproteobacteria</taxon>
        <taxon>Caulobacterales</taxon>
        <taxon>Caulobacteraceae</taxon>
        <taxon>Phenylobacterium</taxon>
    </lineage>
</organism>
<evidence type="ECO:0000313" key="2">
    <source>
        <dbReference type="EMBL" id="RAK65449.1"/>
    </source>
</evidence>
<dbReference type="OrthoDB" id="9786855at2"/>
<keyword evidence="3" id="KW-1185">Reference proteome</keyword>
<dbReference type="HAMAP" id="MF_00676">
    <property type="entry name" value="UPF0260"/>
    <property type="match status" value="1"/>
</dbReference>
<dbReference type="Pfam" id="PF03692">
    <property type="entry name" value="CxxCxxCC"/>
    <property type="match status" value="1"/>
</dbReference>
<dbReference type="NCBIfam" id="NF003507">
    <property type="entry name" value="PRK05170.2-5"/>
    <property type="match status" value="1"/>
</dbReference>
<accession>A0A328BFJ7</accession>